<keyword evidence="1" id="KW-0812">Transmembrane</keyword>
<dbReference type="Proteomes" id="UP000494206">
    <property type="component" value="Unassembled WGS sequence"/>
</dbReference>
<dbReference type="Gene3D" id="3.10.450.10">
    <property type="match status" value="1"/>
</dbReference>
<evidence type="ECO:0000313" key="3">
    <source>
        <dbReference type="EMBL" id="CAB3398543.1"/>
    </source>
</evidence>
<protein>
    <recommendedName>
        <fullName evidence="2">Cystatin domain-containing protein</fullName>
    </recommendedName>
</protein>
<dbReference type="PANTHER" id="PTHR22943:SF248">
    <property type="entry name" value="SEVEN TM RECEPTOR"/>
    <property type="match status" value="1"/>
</dbReference>
<comment type="caution">
    <text evidence="3">The sequence shown here is derived from an EMBL/GenBank/DDBJ whole genome shotgun (WGS) entry which is preliminary data.</text>
</comment>
<evidence type="ECO:0000313" key="4">
    <source>
        <dbReference type="Proteomes" id="UP000494206"/>
    </source>
</evidence>
<dbReference type="CDD" id="cd00042">
    <property type="entry name" value="CY"/>
    <property type="match status" value="1"/>
</dbReference>
<feature type="transmembrane region" description="Helical" evidence="1">
    <location>
        <begin position="38"/>
        <end position="57"/>
    </location>
</feature>
<gene>
    <name evidence="3" type="ORF">CBOVIS_LOCUS1806</name>
</gene>
<keyword evidence="4" id="KW-1185">Reference proteome</keyword>
<reference evidence="3 4" key="1">
    <citation type="submission" date="2020-04" db="EMBL/GenBank/DDBJ databases">
        <authorList>
            <person name="Laetsch R D."/>
            <person name="Stevens L."/>
            <person name="Kumar S."/>
            <person name="Blaxter L. M."/>
        </authorList>
    </citation>
    <scope>NUCLEOTIDE SEQUENCE [LARGE SCALE GENOMIC DNA]</scope>
</reference>
<dbReference type="SUPFAM" id="SSF54403">
    <property type="entry name" value="Cystatin/monellin"/>
    <property type="match status" value="1"/>
</dbReference>
<keyword evidence="1" id="KW-0472">Membrane</keyword>
<dbReference type="GO" id="GO:0042048">
    <property type="term" value="P:olfactory behavior"/>
    <property type="evidence" value="ECO:0007669"/>
    <property type="project" value="TreeGrafter"/>
</dbReference>
<dbReference type="InterPro" id="IPR019428">
    <property type="entry name" value="7TM_GPCR_serpentine_rcpt_Str"/>
</dbReference>
<dbReference type="GO" id="GO:0038022">
    <property type="term" value="F:G protein-coupled olfactory receptor activity"/>
    <property type="evidence" value="ECO:0007669"/>
    <property type="project" value="TreeGrafter"/>
</dbReference>
<keyword evidence="1" id="KW-1133">Transmembrane helix</keyword>
<dbReference type="InterPro" id="IPR000010">
    <property type="entry name" value="Cystatin_dom"/>
</dbReference>
<dbReference type="EMBL" id="CADEPM010000001">
    <property type="protein sequence ID" value="CAB3398543.1"/>
    <property type="molecule type" value="Genomic_DNA"/>
</dbReference>
<accession>A0A8S1EEU1</accession>
<feature type="transmembrane region" description="Helical" evidence="1">
    <location>
        <begin position="129"/>
        <end position="148"/>
    </location>
</feature>
<dbReference type="AlphaFoldDB" id="A0A8S1EEU1"/>
<dbReference type="InterPro" id="IPR046350">
    <property type="entry name" value="Cystatin_sf"/>
</dbReference>
<dbReference type="Pfam" id="PF00031">
    <property type="entry name" value="Cystatin"/>
    <property type="match status" value="1"/>
</dbReference>
<evidence type="ECO:0000259" key="2">
    <source>
        <dbReference type="SMART" id="SM00043"/>
    </source>
</evidence>
<dbReference type="SMART" id="SM00043">
    <property type="entry name" value="CY"/>
    <property type="match status" value="1"/>
</dbReference>
<dbReference type="GO" id="GO:0004869">
    <property type="term" value="F:cysteine-type endopeptidase inhibitor activity"/>
    <property type="evidence" value="ECO:0007669"/>
    <property type="project" value="InterPro"/>
</dbReference>
<dbReference type="OrthoDB" id="110606at2759"/>
<dbReference type="GO" id="GO:0005886">
    <property type="term" value="C:plasma membrane"/>
    <property type="evidence" value="ECO:0007669"/>
    <property type="project" value="TreeGrafter"/>
</dbReference>
<organism evidence="3 4">
    <name type="scientific">Caenorhabditis bovis</name>
    <dbReference type="NCBI Taxonomy" id="2654633"/>
    <lineage>
        <taxon>Eukaryota</taxon>
        <taxon>Metazoa</taxon>
        <taxon>Ecdysozoa</taxon>
        <taxon>Nematoda</taxon>
        <taxon>Chromadorea</taxon>
        <taxon>Rhabditida</taxon>
        <taxon>Rhabditina</taxon>
        <taxon>Rhabditomorpha</taxon>
        <taxon>Rhabditoidea</taxon>
        <taxon>Rhabditidae</taxon>
        <taxon>Peloderinae</taxon>
        <taxon>Caenorhabditis</taxon>
    </lineage>
</organism>
<dbReference type="PANTHER" id="PTHR22943">
    <property type="entry name" value="7-TRANSMEMBRANE DOMAIN RECEPTOR C.ELEGANS"/>
    <property type="match status" value="1"/>
</dbReference>
<sequence>MIDAVAKPIIYSYRSAFVVFIDIENSIFSRHVNLALNVVYGGCYGFALAIFGVNFIYRYAATRGNSLKQYFDGYSFVSWLTIPIFYFFVSMILCVTCWKPTDDLSNFLRAPIHDMFDIDVDKTTYFGHYFFPTSSAFTVIYFGIKCYWKTRNAAKYMNSRVKKTLQNQLFNALVLQTSIPFALMYVPAALLYTFCFLDENIETATNFLNISIAIYPAIDPLPTIFIVREYQIASIEYVKFIWDGLLRRKAPQKPVFAAVVLFSCEIVMSVMTGGITEQDPSKPEHMETAWKAVRGINDEASNNGPHYFVPIKVLKASTQVVAGLSTKLEVLAGESACKKGDLQAHEITKSNCNLKDGGCRAIYAVSLWEKPWENFEQFNVEKIRDVEPHETF</sequence>
<feature type="transmembrane region" description="Helical" evidence="1">
    <location>
        <begin position="169"/>
        <end position="194"/>
    </location>
</feature>
<name>A0A8S1EEU1_9PELO</name>
<evidence type="ECO:0000256" key="1">
    <source>
        <dbReference type="SAM" id="Phobius"/>
    </source>
</evidence>
<feature type="transmembrane region" description="Helical" evidence="1">
    <location>
        <begin position="77"/>
        <end position="98"/>
    </location>
</feature>
<proteinExistence type="predicted"/>
<dbReference type="Pfam" id="PF10326">
    <property type="entry name" value="7TM_GPCR_Str"/>
    <property type="match status" value="2"/>
</dbReference>
<feature type="domain" description="Cystatin" evidence="2">
    <location>
        <begin position="270"/>
        <end position="386"/>
    </location>
</feature>